<dbReference type="InterPro" id="IPR002376">
    <property type="entry name" value="Formyl_transf_N"/>
</dbReference>
<feature type="binding site" evidence="6">
    <location>
        <position position="108"/>
    </location>
    <ligand>
        <name>(6R)-10-formyltetrahydrofolate</name>
        <dbReference type="ChEBI" id="CHEBI:195366"/>
    </ligand>
</feature>
<evidence type="ECO:0000259" key="7">
    <source>
        <dbReference type="Pfam" id="PF00551"/>
    </source>
</evidence>
<dbReference type="RefSeq" id="WP_091350749.1">
    <property type="nucleotide sequence ID" value="NZ_FOIF01000025.1"/>
</dbReference>
<keyword evidence="3 6" id="KW-0658">Purine biosynthesis</keyword>
<dbReference type="CDD" id="cd08645">
    <property type="entry name" value="FMT_core_GART"/>
    <property type="match status" value="1"/>
</dbReference>
<dbReference type="Pfam" id="PF00551">
    <property type="entry name" value="Formyl_trans_N"/>
    <property type="match status" value="1"/>
</dbReference>
<dbReference type="PANTHER" id="PTHR43369:SF2">
    <property type="entry name" value="PHOSPHORIBOSYLGLYCINAMIDE FORMYLTRANSFERASE"/>
    <property type="match status" value="1"/>
</dbReference>
<dbReference type="STRING" id="1120990.SAMN03080614_102517"/>
<dbReference type="HAMAP" id="MF_01930">
    <property type="entry name" value="PurN"/>
    <property type="match status" value="1"/>
</dbReference>
<dbReference type="OrthoDB" id="9806170at2"/>
<evidence type="ECO:0000256" key="2">
    <source>
        <dbReference type="ARBA" id="ARBA00022679"/>
    </source>
</evidence>
<dbReference type="InterPro" id="IPR036477">
    <property type="entry name" value="Formyl_transf_N_sf"/>
</dbReference>
<comment type="catalytic activity">
    <reaction evidence="5 6">
        <text>N(1)-(5-phospho-beta-D-ribosyl)glycinamide + (6R)-10-formyltetrahydrofolate = N(2)-formyl-N(1)-(5-phospho-beta-D-ribosyl)glycinamide + (6S)-5,6,7,8-tetrahydrofolate + H(+)</text>
        <dbReference type="Rhea" id="RHEA:15053"/>
        <dbReference type="ChEBI" id="CHEBI:15378"/>
        <dbReference type="ChEBI" id="CHEBI:57453"/>
        <dbReference type="ChEBI" id="CHEBI:143788"/>
        <dbReference type="ChEBI" id="CHEBI:147286"/>
        <dbReference type="ChEBI" id="CHEBI:195366"/>
        <dbReference type="EC" id="2.1.2.2"/>
    </reaction>
</comment>
<accession>A0A1I0AQL3</accession>
<evidence type="ECO:0000313" key="8">
    <source>
        <dbReference type="EMBL" id="SES96469.1"/>
    </source>
</evidence>
<feature type="site" description="Raises pKa of active site His" evidence="6">
    <location>
        <position position="146"/>
    </location>
</feature>
<keyword evidence="2 6" id="KW-0808">Transferase</keyword>
<evidence type="ECO:0000256" key="5">
    <source>
        <dbReference type="ARBA" id="ARBA00047664"/>
    </source>
</evidence>
<dbReference type="Gene3D" id="3.40.50.170">
    <property type="entry name" value="Formyl transferase, N-terminal domain"/>
    <property type="match status" value="1"/>
</dbReference>
<evidence type="ECO:0000256" key="4">
    <source>
        <dbReference type="ARBA" id="ARBA00038440"/>
    </source>
</evidence>
<feature type="binding site" evidence="6">
    <location>
        <begin position="16"/>
        <end position="18"/>
    </location>
    <ligand>
        <name>N(1)-(5-phospho-beta-D-ribosyl)glycinamide</name>
        <dbReference type="ChEBI" id="CHEBI:143788"/>
    </ligand>
</feature>
<sequence length="201" mass="22784">MEKSRKRLVVLASGEGTNFQALIDAKGQYPGEITALVVDRECNAVKRAERHGIPVVKVLAKDCKDKREFNTRLLQELEKLRADYYLLAGFMRILPPEIVHRFPKRIVNIHPSLLPAFPGVDGVKDAYLYGVKYTGCTVHFVDEGVDTGPIIGQRVVEIVDGETLESLREKIHQKEHQLYVEVVKNLCSKRVVVNGRKVEFF</sequence>
<organism evidence="8 9">
    <name type="scientific">Anaerobranca gottschalkii DSM 13577</name>
    <dbReference type="NCBI Taxonomy" id="1120990"/>
    <lineage>
        <taxon>Bacteria</taxon>
        <taxon>Bacillati</taxon>
        <taxon>Bacillota</taxon>
        <taxon>Clostridia</taxon>
        <taxon>Eubacteriales</taxon>
        <taxon>Proteinivoracaceae</taxon>
        <taxon>Anaerobranca</taxon>
    </lineage>
</organism>
<dbReference type="SUPFAM" id="SSF53328">
    <property type="entry name" value="Formyltransferase"/>
    <property type="match status" value="1"/>
</dbReference>
<feature type="binding site" evidence="6">
    <location>
        <begin position="91"/>
        <end position="94"/>
    </location>
    <ligand>
        <name>(6R)-10-formyltetrahydrofolate</name>
        <dbReference type="ChEBI" id="CHEBI:195366"/>
    </ligand>
</feature>
<protein>
    <recommendedName>
        <fullName evidence="6">Phosphoribosylglycinamide formyltransferase</fullName>
        <ecNumber evidence="6">2.1.2.2</ecNumber>
    </recommendedName>
    <alternativeName>
        <fullName evidence="6">5'-phosphoribosylglycinamide transformylase</fullName>
    </alternativeName>
    <alternativeName>
        <fullName evidence="6">GAR transformylase</fullName>
        <shortName evidence="6">GART</shortName>
    </alternativeName>
</protein>
<dbReference type="AlphaFoldDB" id="A0A1I0AQL3"/>
<comment type="similarity">
    <text evidence="4 6">Belongs to the GART family.</text>
</comment>
<evidence type="ECO:0000256" key="3">
    <source>
        <dbReference type="ARBA" id="ARBA00022755"/>
    </source>
</evidence>
<gene>
    <name evidence="6" type="primary">purN</name>
    <name evidence="8" type="ORF">SAMN03080614_102517</name>
</gene>
<dbReference type="EMBL" id="FOIF01000025">
    <property type="protein sequence ID" value="SES96469.1"/>
    <property type="molecule type" value="Genomic_DNA"/>
</dbReference>
<dbReference type="GO" id="GO:0005829">
    <property type="term" value="C:cytosol"/>
    <property type="evidence" value="ECO:0007669"/>
    <property type="project" value="TreeGrafter"/>
</dbReference>
<feature type="active site" description="Proton donor" evidence="6">
    <location>
        <position position="110"/>
    </location>
</feature>
<dbReference type="PANTHER" id="PTHR43369">
    <property type="entry name" value="PHOSPHORIBOSYLGLYCINAMIDE FORMYLTRANSFERASE"/>
    <property type="match status" value="1"/>
</dbReference>
<dbReference type="NCBIfam" id="TIGR00639">
    <property type="entry name" value="PurN"/>
    <property type="match status" value="1"/>
</dbReference>
<dbReference type="PROSITE" id="PS00373">
    <property type="entry name" value="GART"/>
    <property type="match status" value="1"/>
</dbReference>
<keyword evidence="9" id="KW-1185">Reference proteome</keyword>
<proteinExistence type="inferred from homology"/>
<evidence type="ECO:0000256" key="1">
    <source>
        <dbReference type="ARBA" id="ARBA00005054"/>
    </source>
</evidence>
<evidence type="ECO:0000256" key="6">
    <source>
        <dbReference type="HAMAP-Rule" id="MF_01930"/>
    </source>
</evidence>
<dbReference type="GO" id="GO:0006189">
    <property type="term" value="P:'de novo' IMP biosynthetic process"/>
    <property type="evidence" value="ECO:0007669"/>
    <property type="project" value="UniProtKB-UniRule"/>
</dbReference>
<name>A0A1I0AQL3_9FIRM</name>
<evidence type="ECO:0000313" key="9">
    <source>
        <dbReference type="Proteomes" id="UP000243819"/>
    </source>
</evidence>
<dbReference type="GO" id="GO:0004644">
    <property type="term" value="F:phosphoribosylglycinamide formyltransferase activity"/>
    <property type="evidence" value="ECO:0007669"/>
    <property type="project" value="UniProtKB-UniRule"/>
</dbReference>
<dbReference type="Proteomes" id="UP000243819">
    <property type="component" value="Unassembled WGS sequence"/>
</dbReference>
<comment type="function">
    <text evidence="6">Catalyzes the transfer of a formyl group from 10-formyltetrahydrofolate to 5-phospho-ribosyl-glycinamide (GAR), producing 5-phospho-ribosyl-N-formylglycinamide (FGAR) and tetrahydrofolate.</text>
</comment>
<reference evidence="9" key="1">
    <citation type="submission" date="2016-10" db="EMBL/GenBank/DDBJ databases">
        <authorList>
            <person name="Varghese N."/>
            <person name="Submissions S."/>
        </authorList>
    </citation>
    <scope>NUCLEOTIDE SEQUENCE [LARGE SCALE GENOMIC DNA]</scope>
    <source>
        <strain evidence="9">DSM 13577</strain>
    </source>
</reference>
<comment type="pathway">
    <text evidence="1 6">Purine metabolism; IMP biosynthesis via de novo pathway; N(2)-formyl-N(1)-(5-phospho-D-ribosyl)glycinamide from N(1)-(5-phospho-D-ribosyl)glycinamide (10-formyl THF route): step 1/1.</text>
</comment>
<dbReference type="EC" id="2.1.2.2" evidence="6"/>
<feature type="domain" description="Formyl transferase N-terminal" evidence="7">
    <location>
        <begin position="6"/>
        <end position="183"/>
    </location>
</feature>
<feature type="binding site" evidence="6">
    <location>
        <position position="67"/>
    </location>
    <ligand>
        <name>(6R)-10-formyltetrahydrofolate</name>
        <dbReference type="ChEBI" id="CHEBI:195366"/>
    </ligand>
</feature>
<dbReference type="UniPathway" id="UPA00074">
    <property type="reaction ID" value="UER00126"/>
</dbReference>
<dbReference type="InterPro" id="IPR004607">
    <property type="entry name" value="GART"/>
</dbReference>
<dbReference type="InterPro" id="IPR001555">
    <property type="entry name" value="GART_AS"/>
</dbReference>